<name>A0A2W3Z2Z9_9ENTE</name>
<accession>A0A2W3Z2Z9</accession>
<organism evidence="1 2">
    <name type="scientific">Enterococcus plantarum</name>
    <dbReference type="NCBI Taxonomy" id="1077675"/>
    <lineage>
        <taxon>Bacteria</taxon>
        <taxon>Bacillati</taxon>
        <taxon>Bacillota</taxon>
        <taxon>Bacilli</taxon>
        <taxon>Lactobacillales</taxon>
        <taxon>Enterococcaceae</taxon>
        <taxon>Enterococcus</taxon>
    </lineage>
</organism>
<reference evidence="1 2" key="1">
    <citation type="submission" date="2017-11" db="EMBL/GenBank/DDBJ databases">
        <title>Draft genome sequence of Enterococcus plantarum TRW2 strain isolated from lettuce.</title>
        <authorList>
            <person name="Kim E.B."/>
            <person name="Marco M.L."/>
            <person name="Williams T.R."/>
            <person name="You I.H."/>
        </authorList>
    </citation>
    <scope>NUCLEOTIDE SEQUENCE [LARGE SCALE GENOMIC DNA]</scope>
    <source>
        <strain evidence="1 2">TRW2</strain>
    </source>
</reference>
<dbReference type="RefSeq" id="WP_111248356.1">
    <property type="nucleotide sequence ID" value="NZ_PIEU01000100.1"/>
</dbReference>
<gene>
    <name evidence="1" type="ORF">CI088_11975</name>
</gene>
<dbReference type="EMBL" id="PIEU01000100">
    <property type="protein sequence ID" value="PZL71710.1"/>
    <property type="molecule type" value="Genomic_DNA"/>
</dbReference>
<dbReference type="Proteomes" id="UP000249828">
    <property type="component" value="Unassembled WGS sequence"/>
</dbReference>
<evidence type="ECO:0000313" key="1">
    <source>
        <dbReference type="EMBL" id="PZL71710.1"/>
    </source>
</evidence>
<proteinExistence type="predicted"/>
<keyword evidence="2" id="KW-1185">Reference proteome</keyword>
<protein>
    <submittedName>
        <fullName evidence="1">Uncharacterized protein</fullName>
    </submittedName>
</protein>
<evidence type="ECO:0000313" key="2">
    <source>
        <dbReference type="Proteomes" id="UP000249828"/>
    </source>
</evidence>
<comment type="caution">
    <text evidence="1">The sequence shown here is derived from an EMBL/GenBank/DDBJ whole genome shotgun (WGS) entry which is preliminary data.</text>
</comment>
<dbReference type="AlphaFoldDB" id="A0A2W3Z2Z9"/>
<sequence length="66" mass="7528">MKALVVTLKNGVHVQMYFEKESEAKEIQNKILKSKSEFCEMIDTATVKVSEVVLIEIVNAELEEIE</sequence>